<dbReference type="AlphaFoldDB" id="H1XV25"/>
<reference evidence="1 2" key="1">
    <citation type="submission" date="2011-09" db="EMBL/GenBank/DDBJ databases">
        <title>The permanent draft genome of Caldithrix abyssi DSM 13497.</title>
        <authorList>
            <consortium name="US DOE Joint Genome Institute (JGI-PGF)"/>
            <person name="Lucas S."/>
            <person name="Han J."/>
            <person name="Lapidus A."/>
            <person name="Bruce D."/>
            <person name="Goodwin L."/>
            <person name="Pitluck S."/>
            <person name="Peters L."/>
            <person name="Kyrpides N."/>
            <person name="Mavromatis K."/>
            <person name="Ivanova N."/>
            <person name="Mikhailova N."/>
            <person name="Chertkov O."/>
            <person name="Detter J.C."/>
            <person name="Tapia R."/>
            <person name="Han C."/>
            <person name="Land M."/>
            <person name="Hauser L."/>
            <person name="Markowitz V."/>
            <person name="Cheng J.-F."/>
            <person name="Hugenholtz P."/>
            <person name="Woyke T."/>
            <person name="Wu D."/>
            <person name="Spring S."/>
            <person name="Brambilla E."/>
            <person name="Klenk H.-P."/>
            <person name="Eisen J.A."/>
        </authorList>
    </citation>
    <scope>NUCLEOTIDE SEQUENCE [LARGE SCALE GENOMIC DNA]</scope>
    <source>
        <strain evidence="1 2">DSM 13497</strain>
    </source>
</reference>
<sequence>MIHLEDAVNNLLCYLKRQRKIRVNQEVVKVNLGSGLNVLPDWINIDSSLKTIVAGKPRPIIKWLTSFFSKKNGFRKSSIATHLKILLLFITIWNMDCRLKTSPCILFTPPI</sequence>
<dbReference type="HOGENOM" id="CLU_2153668_0_0_0"/>
<accession>H1XV25</accession>
<dbReference type="InParanoid" id="H1XV25"/>
<proteinExistence type="predicted"/>
<dbReference type="EMBL" id="CM001402">
    <property type="protein sequence ID" value="EHO42858.1"/>
    <property type="molecule type" value="Genomic_DNA"/>
</dbReference>
<evidence type="ECO:0000313" key="1">
    <source>
        <dbReference type="EMBL" id="EHO42858.1"/>
    </source>
</evidence>
<dbReference type="Proteomes" id="UP000004671">
    <property type="component" value="Chromosome"/>
</dbReference>
<gene>
    <name evidence="1" type="ORF">Calab_3254</name>
</gene>
<organism evidence="1 2">
    <name type="scientific">Caldithrix abyssi DSM 13497</name>
    <dbReference type="NCBI Taxonomy" id="880073"/>
    <lineage>
        <taxon>Bacteria</taxon>
        <taxon>Pseudomonadati</taxon>
        <taxon>Calditrichota</taxon>
        <taxon>Calditrichia</taxon>
        <taxon>Calditrichales</taxon>
        <taxon>Calditrichaceae</taxon>
        <taxon>Caldithrix</taxon>
    </lineage>
</organism>
<dbReference type="PaxDb" id="880073-Calab_3254"/>
<protein>
    <submittedName>
        <fullName evidence="1">Uncharacterized protein</fullName>
    </submittedName>
</protein>
<evidence type="ECO:0000313" key="2">
    <source>
        <dbReference type="Proteomes" id="UP000004671"/>
    </source>
</evidence>
<name>H1XV25_CALAY</name>
<keyword evidence="2" id="KW-1185">Reference proteome</keyword>